<feature type="chain" id="PRO_5032842368" description="Alpha-galactosidase" evidence="1">
    <location>
        <begin position="24"/>
        <end position="986"/>
    </location>
</feature>
<keyword evidence="1" id="KW-0732">Signal</keyword>
<dbReference type="EMBL" id="JACBAZ010000003">
    <property type="protein sequence ID" value="NWK55937.1"/>
    <property type="molecule type" value="Genomic_DNA"/>
</dbReference>
<keyword evidence="3" id="KW-1185">Reference proteome</keyword>
<sequence length="986" mass="110405">MKTINKTALLLYAVLGAGQLMFAAEDKAVDPTVLPLFDEQKVALKSDWLIDNRHAKAGLYQSRSGGLVLSNGLISRSFQIEPNTACISFKNLWSGEEFLRSTEPEARITINGLTMNVGGLEPASQKGFILEKDLPKMKALKGACKLESVHQGPIQAHIAWKANPQWMAEHKDWPPKGREIRFQYHIDDEVLQEVLTFSQDLSIGAEILDACEFTGAVLETRWKAVMSPSLSDSTFTNEGYAGEYTGYENESVFLERALPEGVKLVECRIDPGTDQSGKAVNRHNPGNGLGPGIALIWQKTGKKEEAAKIYSHPSKGVLYAGCKGKYKKIADIDPSTPVVLRAYLDGGQLVCFYSQNDKNWKKVGARIKLPVGAPDLVRVGKTGMHGGVVKADKPGKKMISKIQSFRVYGARKKTDETLAQLGYLKELKINVHYNLYDGLPVMSKWISVQNHGETPCVLNSYVSELLAINNENITTAGGQGWEPAKRFYIESGLFRHGSAESASPGPQAEGSYAVHWMRDPSFRSQPAVTSKALVRVECSPPIGPEETLDPDEVFVSHRIWELPFDSHDQERQQLAKSQMYRNLAPWTTECPLEYDITSSKEEHVKKGIDQCADVGYELMLMSFGSGFNCEDVSPANIAKYKRLEAYAKQKGITIGGYNLLASRGAGKDSCIDPATGKTSGPHCRFGRCPCLASNWGMNYLKNIKTFYQKTGMGLFTHDGSYPTDPCGADYHPGHKGYKDSVWQQRKRILDFYSWMNGQGIFLRIPDWYVMYGASKVQHNYREASWSAPREMQHLLTRRTIYDSSLHSRNNIMGWTFVPLSNYKGGGKAAAMIPLKQNLADYEHRLACTLGYGVTSMMRGPQLYDSPETLAMLKKMVAFFKRHRAILTSDILHLKRPDGRSLDYILHVNPKLEEKGLMMVYNPLERDVEQEIRVPLYYTGIRGEAMIQEQESAEKQQHSLNDRNEVTVKVKVKAKGYTWYVFKDAND</sequence>
<name>A0A851GLI2_9BACT</name>
<evidence type="ECO:0008006" key="4">
    <source>
        <dbReference type="Google" id="ProtNLM"/>
    </source>
</evidence>
<gene>
    <name evidence="2" type="ORF">HW115_09960</name>
</gene>
<protein>
    <recommendedName>
        <fullName evidence="4">Alpha-galactosidase</fullName>
    </recommendedName>
</protein>
<dbReference type="AlphaFoldDB" id="A0A851GLI2"/>
<evidence type="ECO:0000256" key="1">
    <source>
        <dbReference type="SAM" id="SignalP"/>
    </source>
</evidence>
<comment type="caution">
    <text evidence="2">The sequence shown here is derived from an EMBL/GenBank/DDBJ whole genome shotgun (WGS) entry which is preliminary data.</text>
</comment>
<feature type="signal peptide" evidence="1">
    <location>
        <begin position="1"/>
        <end position="23"/>
    </location>
</feature>
<evidence type="ECO:0000313" key="3">
    <source>
        <dbReference type="Proteomes" id="UP000557872"/>
    </source>
</evidence>
<dbReference type="RefSeq" id="WP_178932475.1">
    <property type="nucleotide sequence ID" value="NZ_JACBAZ010000003.1"/>
</dbReference>
<organism evidence="2 3">
    <name type="scientific">Oceaniferula marina</name>
    <dbReference type="NCBI Taxonomy" id="2748318"/>
    <lineage>
        <taxon>Bacteria</taxon>
        <taxon>Pseudomonadati</taxon>
        <taxon>Verrucomicrobiota</taxon>
        <taxon>Verrucomicrobiia</taxon>
        <taxon>Verrucomicrobiales</taxon>
        <taxon>Verrucomicrobiaceae</taxon>
        <taxon>Oceaniferula</taxon>
    </lineage>
</organism>
<proteinExistence type="predicted"/>
<dbReference type="Proteomes" id="UP000557872">
    <property type="component" value="Unassembled WGS sequence"/>
</dbReference>
<accession>A0A851GLI2</accession>
<evidence type="ECO:0000313" key="2">
    <source>
        <dbReference type="EMBL" id="NWK55937.1"/>
    </source>
</evidence>
<reference evidence="2 3" key="1">
    <citation type="submission" date="2020-07" db="EMBL/GenBank/DDBJ databases">
        <title>Roseicoccus Jingziensis gen. nov., sp. nov., isolated from coastal seawater.</title>
        <authorList>
            <person name="Feng X."/>
        </authorList>
    </citation>
    <scope>NUCLEOTIDE SEQUENCE [LARGE SCALE GENOMIC DNA]</scope>
    <source>
        <strain evidence="2 3">N1E253</strain>
    </source>
</reference>